<keyword evidence="1" id="KW-0863">Zinc-finger</keyword>
<name>A0A0L0V149_9BASI</name>
<evidence type="ECO:0000313" key="4">
    <source>
        <dbReference type="EMBL" id="KNE92931.1"/>
    </source>
</evidence>
<dbReference type="Gene3D" id="3.30.40.10">
    <property type="entry name" value="Zinc/RING finger domain, C3HC4 (zinc finger)"/>
    <property type="match status" value="1"/>
</dbReference>
<feature type="region of interest" description="Disordered" evidence="2">
    <location>
        <begin position="349"/>
        <end position="394"/>
    </location>
</feature>
<dbReference type="SUPFAM" id="SSF57850">
    <property type="entry name" value="RING/U-box"/>
    <property type="match status" value="1"/>
</dbReference>
<dbReference type="PANTHER" id="PTHR46569">
    <property type="entry name" value="E3 UBIQUITIN-PROTEIN LIGASE TRAIP"/>
    <property type="match status" value="1"/>
</dbReference>
<proteinExistence type="predicted"/>
<dbReference type="GO" id="GO:0090734">
    <property type="term" value="C:site of DNA damage"/>
    <property type="evidence" value="ECO:0007669"/>
    <property type="project" value="TreeGrafter"/>
</dbReference>
<dbReference type="OrthoDB" id="8062037at2759"/>
<dbReference type="GO" id="GO:0016567">
    <property type="term" value="P:protein ubiquitination"/>
    <property type="evidence" value="ECO:0007669"/>
    <property type="project" value="TreeGrafter"/>
</dbReference>
<keyword evidence="1" id="KW-0479">Metal-binding</keyword>
<dbReference type="GO" id="GO:0005634">
    <property type="term" value="C:nucleus"/>
    <property type="evidence" value="ECO:0007669"/>
    <property type="project" value="TreeGrafter"/>
</dbReference>
<dbReference type="STRING" id="1165861.A0A0L0V149"/>
<dbReference type="SMART" id="SM01197">
    <property type="entry name" value="FANCL_C"/>
    <property type="match status" value="1"/>
</dbReference>
<dbReference type="SMART" id="SM00184">
    <property type="entry name" value="RING"/>
    <property type="match status" value="1"/>
</dbReference>
<evidence type="ECO:0000256" key="1">
    <source>
        <dbReference type="PROSITE-ProRule" id="PRU00175"/>
    </source>
</evidence>
<reference evidence="5" key="1">
    <citation type="submission" date="2014-03" db="EMBL/GenBank/DDBJ databases">
        <title>The Genome Sequence of Puccinia striiformis f. sp. tritici PST-78.</title>
        <authorList>
            <consortium name="The Broad Institute Genome Sequencing Platform"/>
            <person name="Cuomo C."/>
            <person name="Hulbert S."/>
            <person name="Chen X."/>
            <person name="Walker B."/>
            <person name="Young S.K."/>
            <person name="Zeng Q."/>
            <person name="Gargeya S."/>
            <person name="Fitzgerald M."/>
            <person name="Haas B."/>
            <person name="Abouelleil A."/>
            <person name="Alvarado L."/>
            <person name="Arachchi H.M."/>
            <person name="Berlin A.M."/>
            <person name="Chapman S.B."/>
            <person name="Goldberg J."/>
            <person name="Griggs A."/>
            <person name="Gujja S."/>
            <person name="Hansen M."/>
            <person name="Howarth C."/>
            <person name="Imamovic A."/>
            <person name="Larimer J."/>
            <person name="McCowan C."/>
            <person name="Montmayeur A."/>
            <person name="Murphy C."/>
            <person name="Neiman D."/>
            <person name="Pearson M."/>
            <person name="Priest M."/>
            <person name="Roberts A."/>
            <person name="Saif S."/>
            <person name="Shea T."/>
            <person name="Sisk P."/>
            <person name="Sykes S."/>
            <person name="Wortman J."/>
            <person name="Nusbaum C."/>
            <person name="Birren B."/>
        </authorList>
    </citation>
    <scope>NUCLEOTIDE SEQUENCE [LARGE SCALE GENOMIC DNA]</scope>
    <source>
        <strain evidence="5">race PST-78</strain>
    </source>
</reference>
<gene>
    <name evidence="4" type="ORF">PSTG_13647</name>
</gene>
<feature type="region of interest" description="Disordered" evidence="2">
    <location>
        <begin position="427"/>
        <end position="447"/>
    </location>
</feature>
<evidence type="ECO:0000259" key="3">
    <source>
        <dbReference type="PROSITE" id="PS50089"/>
    </source>
</evidence>
<dbReference type="InterPro" id="IPR013083">
    <property type="entry name" value="Znf_RING/FYVE/PHD"/>
</dbReference>
<dbReference type="GO" id="GO:0031297">
    <property type="term" value="P:replication fork processing"/>
    <property type="evidence" value="ECO:0007669"/>
    <property type="project" value="TreeGrafter"/>
</dbReference>
<sequence length="447" mass="51154">MITTKVIVLPTCAICRDEEDEELNYVVTKCGHLFHSDCMKEWNRSERNRGAGSSRCPYCNTHIQANTDYYHGGDSNNMIRLHQLIKHRVTIIEDGKPTPEEEIKAARDNLNSIKVILNKEADKLRSTEAEKVKLETENKTLKSTVAKLTLDVKYGKERTDSRAADLRKEKESRKKDLANYSADKERFQKQITDAKHFYEKLRNERGELNKELGRKNAENAKLKGVMANQTGLISTLQAQSMQLSRERDQLVEKLHAIRQQQQQQPAGNHHGQLFRNNQGIQSNQQQHQQQQHLYPVQALQSNQHFYQSSPVEPIQSNQLIGVLQGLSGGFLKLEREYMDIKNRLLEEKNDKVGNGHGHGKGKENQQIGAHHQSVEEEEEDYRSHQFSSSSRLSSYIDHPPIDSVYVKNQNDDIHALAHKMEALDTHSTRHSVASSDADQLIDPRLFG</sequence>
<dbReference type="Pfam" id="PF13639">
    <property type="entry name" value="zf-RING_2"/>
    <property type="match status" value="1"/>
</dbReference>
<feature type="region of interest" description="Disordered" evidence="2">
    <location>
        <begin position="158"/>
        <end position="177"/>
    </location>
</feature>
<dbReference type="InterPro" id="IPR052639">
    <property type="entry name" value="TRAIP_ubiq-protein_ligase"/>
</dbReference>
<evidence type="ECO:0000256" key="2">
    <source>
        <dbReference type="SAM" id="MobiDB-lite"/>
    </source>
</evidence>
<evidence type="ECO:0000313" key="5">
    <source>
        <dbReference type="Proteomes" id="UP000054564"/>
    </source>
</evidence>
<dbReference type="GO" id="GO:0061630">
    <property type="term" value="F:ubiquitin protein ligase activity"/>
    <property type="evidence" value="ECO:0007669"/>
    <property type="project" value="TreeGrafter"/>
</dbReference>
<accession>A0A0L0V149</accession>
<dbReference type="EMBL" id="AJIL01000149">
    <property type="protein sequence ID" value="KNE92931.1"/>
    <property type="molecule type" value="Genomic_DNA"/>
</dbReference>
<dbReference type="InterPro" id="IPR001841">
    <property type="entry name" value="Znf_RING"/>
</dbReference>
<feature type="domain" description="RING-type" evidence="3">
    <location>
        <begin position="12"/>
        <end position="60"/>
    </location>
</feature>
<dbReference type="PANTHER" id="PTHR46569:SF1">
    <property type="entry name" value="E3 UBIQUITIN-PROTEIN LIGASE RFWD3-RELATED"/>
    <property type="match status" value="1"/>
</dbReference>
<feature type="compositionally biased region" description="Low complexity" evidence="2">
    <location>
        <begin position="384"/>
        <end position="394"/>
    </location>
</feature>
<organism evidence="4 5">
    <name type="scientific">Puccinia striiformis f. sp. tritici PST-78</name>
    <dbReference type="NCBI Taxonomy" id="1165861"/>
    <lineage>
        <taxon>Eukaryota</taxon>
        <taxon>Fungi</taxon>
        <taxon>Dikarya</taxon>
        <taxon>Basidiomycota</taxon>
        <taxon>Pucciniomycotina</taxon>
        <taxon>Pucciniomycetes</taxon>
        <taxon>Pucciniales</taxon>
        <taxon>Pucciniaceae</taxon>
        <taxon>Puccinia</taxon>
    </lineage>
</organism>
<keyword evidence="5" id="KW-1185">Reference proteome</keyword>
<dbReference type="CDD" id="cd16448">
    <property type="entry name" value="RING-H2"/>
    <property type="match status" value="1"/>
</dbReference>
<dbReference type="GO" id="GO:0008270">
    <property type="term" value="F:zinc ion binding"/>
    <property type="evidence" value="ECO:0007669"/>
    <property type="project" value="UniProtKB-KW"/>
</dbReference>
<comment type="caution">
    <text evidence="4">The sequence shown here is derived from an EMBL/GenBank/DDBJ whole genome shotgun (WGS) entry which is preliminary data.</text>
</comment>
<dbReference type="PROSITE" id="PS50089">
    <property type="entry name" value="ZF_RING_2"/>
    <property type="match status" value="1"/>
</dbReference>
<dbReference type="AlphaFoldDB" id="A0A0L0V149"/>
<protein>
    <recommendedName>
        <fullName evidence="3">RING-type domain-containing protein</fullName>
    </recommendedName>
</protein>
<keyword evidence="1" id="KW-0862">Zinc</keyword>
<dbReference type="Proteomes" id="UP000054564">
    <property type="component" value="Unassembled WGS sequence"/>
</dbReference>